<evidence type="ECO:0000313" key="2">
    <source>
        <dbReference type="EMBL" id="SCZ05825.1"/>
    </source>
</evidence>
<accession>A0A1G5KYZ6</accession>
<dbReference type="CDD" id="cd05269">
    <property type="entry name" value="TMR_SDR_a"/>
    <property type="match status" value="1"/>
</dbReference>
<dbReference type="Gene3D" id="3.90.25.10">
    <property type="entry name" value="UDP-galactose 4-epimerase, domain 1"/>
    <property type="match status" value="1"/>
</dbReference>
<dbReference type="Gene3D" id="3.40.50.720">
    <property type="entry name" value="NAD(P)-binding Rossmann-like Domain"/>
    <property type="match status" value="1"/>
</dbReference>
<organism evidence="2 3">
    <name type="scientific">Paenibacillus polysaccharolyticus</name>
    <dbReference type="NCBI Taxonomy" id="582692"/>
    <lineage>
        <taxon>Bacteria</taxon>
        <taxon>Bacillati</taxon>
        <taxon>Bacillota</taxon>
        <taxon>Bacilli</taxon>
        <taxon>Bacillales</taxon>
        <taxon>Paenibacillaceae</taxon>
        <taxon>Paenibacillus</taxon>
    </lineage>
</organism>
<sequence>MSNEKPLTLITGASGKTGSRVAAHLQKQGYPVRLAGRKLPSSTDSRGNHVYFDWYDPATYGAALKGINQIYLVVPQMDINPEKVMVPFIQEAIWSGVKRFVLLGSASVDEEGPVFGKVHQALKKLAPEWAVLRPSYFMENFTEGPHRQSIAQFRKIYSATGEGRIGFVSADDIAAVAFHALTDTVPHNREHIITGPESLSYAEVAQKASEIINQPIQHESLSEETLRNQMIQVGMPENYAIMLAGLDTHIREEGREDQVTDTVLRITGNQPRSIERLFSKQMME</sequence>
<dbReference type="InterPro" id="IPR051604">
    <property type="entry name" value="Ergot_Alk_Oxidoreductase"/>
</dbReference>
<dbReference type="SUPFAM" id="SSF51735">
    <property type="entry name" value="NAD(P)-binding Rossmann-fold domains"/>
    <property type="match status" value="1"/>
</dbReference>
<dbReference type="RefSeq" id="WP_090923998.1">
    <property type="nucleotide sequence ID" value="NZ_FMVM01000018.1"/>
</dbReference>
<reference evidence="3" key="1">
    <citation type="submission" date="2016-10" db="EMBL/GenBank/DDBJ databases">
        <authorList>
            <person name="Varghese N."/>
            <person name="Submissions S."/>
        </authorList>
    </citation>
    <scope>NUCLEOTIDE SEQUENCE [LARGE SCALE GENOMIC DNA]</scope>
    <source>
        <strain evidence="3">BL9</strain>
    </source>
</reference>
<feature type="domain" description="NmrA-like" evidence="1">
    <location>
        <begin position="8"/>
        <end position="253"/>
    </location>
</feature>
<dbReference type="AlphaFoldDB" id="A0A1G5KYZ6"/>
<evidence type="ECO:0000313" key="3">
    <source>
        <dbReference type="Proteomes" id="UP000198538"/>
    </source>
</evidence>
<dbReference type="Pfam" id="PF05368">
    <property type="entry name" value="NmrA"/>
    <property type="match status" value="1"/>
</dbReference>
<dbReference type="EMBL" id="FMVM01000018">
    <property type="protein sequence ID" value="SCZ05825.1"/>
    <property type="molecule type" value="Genomic_DNA"/>
</dbReference>
<protein>
    <submittedName>
        <fullName evidence="2">Ergot alkaloid biosynthesis protein, AFUA_2G17970 family</fullName>
    </submittedName>
</protein>
<dbReference type="PANTHER" id="PTHR43162">
    <property type="match status" value="1"/>
</dbReference>
<dbReference type="InterPro" id="IPR008030">
    <property type="entry name" value="NmrA-like"/>
</dbReference>
<proteinExistence type="predicted"/>
<name>A0A1G5KYZ6_9BACL</name>
<dbReference type="PANTHER" id="PTHR43162:SF1">
    <property type="entry name" value="PRESTALK A DIFFERENTIATION PROTEIN A"/>
    <property type="match status" value="1"/>
</dbReference>
<dbReference type="STRING" id="582692.SAMN05720606_11840"/>
<dbReference type="Proteomes" id="UP000198538">
    <property type="component" value="Unassembled WGS sequence"/>
</dbReference>
<dbReference type="InterPro" id="IPR036291">
    <property type="entry name" value="NAD(P)-bd_dom_sf"/>
</dbReference>
<keyword evidence="3" id="KW-1185">Reference proteome</keyword>
<evidence type="ECO:0000259" key="1">
    <source>
        <dbReference type="Pfam" id="PF05368"/>
    </source>
</evidence>
<gene>
    <name evidence="2" type="ORF">SAMN05720606_11840</name>
</gene>